<dbReference type="SUPFAM" id="SSF52833">
    <property type="entry name" value="Thioredoxin-like"/>
    <property type="match status" value="1"/>
</dbReference>
<evidence type="ECO:0000256" key="2">
    <source>
        <dbReference type="PIRNR" id="PIRNR000077"/>
    </source>
</evidence>
<dbReference type="Gene3D" id="3.40.30.10">
    <property type="entry name" value="Glutaredoxin"/>
    <property type="match status" value="1"/>
</dbReference>
<evidence type="ECO:0000256" key="3">
    <source>
        <dbReference type="PIRSR" id="PIRSR000077-1"/>
    </source>
</evidence>
<dbReference type="EMBL" id="NWUJ01000011">
    <property type="protein sequence ID" value="PFH32404.1"/>
    <property type="molecule type" value="Genomic_DNA"/>
</dbReference>
<accession>A0A2A9M5C5</accession>
<dbReference type="GO" id="GO:0015035">
    <property type="term" value="F:protein-disulfide reductase activity"/>
    <property type="evidence" value="ECO:0007669"/>
    <property type="project" value="InterPro"/>
</dbReference>
<feature type="site" description="Contributes to redox potential value" evidence="3">
    <location>
        <position position="33"/>
    </location>
</feature>
<comment type="caution">
    <text evidence="6">The sequence shown here is derived from an EMBL/GenBank/DDBJ whole genome shotgun (WGS) entry which is preliminary data.</text>
</comment>
<evidence type="ECO:0000256" key="4">
    <source>
        <dbReference type="PIRSR" id="PIRSR000077-4"/>
    </source>
</evidence>
<dbReference type="PANTHER" id="PTHR46115">
    <property type="entry name" value="THIOREDOXIN-LIKE PROTEIN 1"/>
    <property type="match status" value="1"/>
</dbReference>
<dbReference type="AlphaFoldDB" id="A0A2A9M5C5"/>
<dbReference type="RefSeq" id="XP_029216413.1">
    <property type="nucleotide sequence ID" value="XM_029360437.1"/>
</dbReference>
<feature type="active site" description="Nucleophile" evidence="3">
    <location>
        <position position="31"/>
    </location>
</feature>
<dbReference type="Proteomes" id="UP000224006">
    <property type="component" value="Chromosome X"/>
</dbReference>
<organism evidence="6 7">
    <name type="scientific">Besnoitia besnoiti</name>
    <name type="common">Apicomplexan protozoan</name>
    <dbReference type="NCBI Taxonomy" id="94643"/>
    <lineage>
        <taxon>Eukaryota</taxon>
        <taxon>Sar</taxon>
        <taxon>Alveolata</taxon>
        <taxon>Apicomplexa</taxon>
        <taxon>Conoidasida</taxon>
        <taxon>Coccidia</taxon>
        <taxon>Eucoccidiorida</taxon>
        <taxon>Eimeriorina</taxon>
        <taxon>Sarcocystidae</taxon>
        <taxon>Besnoitia</taxon>
    </lineage>
</organism>
<protein>
    <recommendedName>
        <fullName evidence="2">Thioredoxin</fullName>
    </recommendedName>
</protein>
<dbReference type="VEuPathDB" id="ToxoDB:BESB_017220"/>
<gene>
    <name evidence="6" type="ORF">BESB_017220</name>
</gene>
<evidence type="ECO:0000256" key="1">
    <source>
        <dbReference type="ARBA" id="ARBA00023157"/>
    </source>
</evidence>
<dbReference type="KEGG" id="bbes:BESB_017220"/>
<keyword evidence="1 4" id="KW-1015">Disulfide bond</keyword>
<dbReference type="InterPro" id="IPR005746">
    <property type="entry name" value="Thioredoxin"/>
</dbReference>
<dbReference type="InterPro" id="IPR036249">
    <property type="entry name" value="Thioredoxin-like_sf"/>
</dbReference>
<dbReference type="Pfam" id="PF00085">
    <property type="entry name" value="Thioredoxin"/>
    <property type="match status" value="1"/>
</dbReference>
<comment type="similarity">
    <text evidence="2">Belongs to the thioredoxin family.</text>
</comment>
<evidence type="ECO:0000313" key="6">
    <source>
        <dbReference type="EMBL" id="PFH32404.1"/>
    </source>
</evidence>
<evidence type="ECO:0000313" key="7">
    <source>
        <dbReference type="Proteomes" id="UP000224006"/>
    </source>
</evidence>
<dbReference type="CDD" id="cd02947">
    <property type="entry name" value="TRX_family"/>
    <property type="match status" value="1"/>
</dbReference>
<dbReference type="GeneID" id="40306783"/>
<feature type="disulfide bond" description="Redox-active" evidence="4">
    <location>
        <begin position="31"/>
        <end position="34"/>
    </location>
</feature>
<sequence length="106" mass="11954">MPVQKIETEAQYKSLIQDNEMVLVDFYATWCGPCKQIAPMVESMSAKPEYSKVKFAKVDVDELAEVAEREDVNAMPTFKLFKGGKAVDTVLGANPDRIEEMLKKHL</sequence>
<dbReference type="OrthoDB" id="2121326at2759"/>
<dbReference type="STRING" id="94643.A0A2A9M5C5"/>
<feature type="domain" description="Thioredoxin" evidence="5">
    <location>
        <begin position="1"/>
        <end position="106"/>
    </location>
</feature>
<keyword evidence="4" id="KW-0676">Redox-active center</keyword>
<dbReference type="NCBIfam" id="TIGR01068">
    <property type="entry name" value="thioredoxin"/>
    <property type="match status" value="1"/>
</dbReference>
<dbReference type="InterPro" id="IPR017937">
    <property type="entry name" value="Thioredoxin_CS"/>
</dbReference>
<dbReference type="FunFam" id="3.40.30.10:FF:000245">
    <property type="entry name" value="Thioredoxin"/>
    <property type="match status" value="1"/>
</dbReference>
<dbReference type="PROSITE" id="PS00194">
    <property type="entry name" value="THIOREDOXIN_1"/>
    <property type="match status" value="1"/>
</dbReference>
<proteinExistence type="inferred from homology"/>
<reference evidence="6 7" key="1">
    <citation type="submission" date="2017-09" db="EMBL/GenBank/DDBJ databases">
        <title>Genome sequencing of Besnoitia besnoiti strain Bb-Ger1.</title>
        <authorList>
            <person name="Schares G."/>
            <person name="Venepally P."/>
            <person name="Lorenzi H.A."/>
        </authorList>
    </citation>
    <scope>NUCLEOTIDE SEQUENCE [LARGE SCALE GENOMIC DNA]</scope>
    <source>
        <strain evidence="6 7">Bb-Ger1</strain>
    </source>
</reference>
<dbReference type="PROSITE" id="PS51352">
    <property type="entry name" value="THIOREDOXIN_2"/>
    <property type="match status" value="1"/>
</dbReference>
<feature type="site" description="Deprotonates C-terminal active site Cys" evidence="3">
    <location>
        <position position="25"/>
    </location>
</feature>
<feature type="site" description="Contributes to redox potential value" evidence="3">
    <location>
        <position position="32"/>
    </location>
</feature>
<evidence type="ECO:0000259" key="5">
    <source>
        <dbReference type="PROSITE" id="PS51352"/>
    </source>
</evidence>
<name>A0A2A9M5C5_BESBE</name>
<keyword evidence="7" id="KW-1185">Reference proteome</keyword>
<dbReference type="InterPro" id="IPR013766">
    <property type="entry name" value="Thioredoxin_domain"/>
</dbReference>
<dbReference type="PIRSF" id="PIRSF000077">
    <property type="entry name" value="Thioredoxin"/>
    <property type="match status" value="1"/>
</dbReference>
<dbReference type="PRINTS" id="PR00421">
    <property type="entry name" value="THIOREDOXIN"/>
</dbReference>
<feature type="active site" description="Nucleophile" evidence="3">
    <location>
        <position position="34"/>
    </location>
</feature>